<feature type="transmembrane region" description="Helical" evidence="1">
    <location>
        <begin position="7"/>
        <end position="30"/>
    </location>
</feature>
<gene>
    <name evidence="2" type="primary">amaP</name>
    <name evidence="2" type="ORF">IAA20_01025</name>
</gene>
<sequence length="188" mass="21800">MTKIQKIILILLNVVFFFYIVVVSLSLYPIMALPMDLQFFSQLILKNTLLLQLVFWMSMAMGIVSIIIFLYLILYPRRESKFVVPGTNGSLTIDKSAIEALTKASLDEKNFITSPRVKVSAIRKKLHISVIGELKRTSHLINQEEAWKNHLRNDIRRLLGEEKDIKIDIDLFNSYKESNTDKRETRVI</sequence>
<comment type="caution">
    <text evidence="2">The sequence shown here is derived from an EMBL/GenBank/DDBJ whole genome shotgun (WGS) entry which is preliminary data.</text>
</comment>
<protein>
    <submittedName>
        <fullName evidence="2">Alkaline shock response membrane anchor protein AmaP</fullName>
    </submittedName>
</protein>
<evidence type="ECO:0000313" key="3">
    <source>
        <dbReference type="Proteomes" id="UP000824063"/>
    </source>
</evidence>
<reference evidence="2" key="1">
    <citation type="journal article" date="2021" name="PeerJ">
        <title>Extensive microbial diversity within the chicken gut microbiome revealed by metagenomics and culture.</title>
        <authorList>
            <person name="Gilroy R."/>
            <person name="Ravi A."/>
            <person name="Getino M."/>
            <person name="Pursley I."/>
            <person name="Horton D.L."/>
            <person name="Alikhan N.F."/>
            <person name="Baker D."/>
            <person name="Gharbi K."/>
            <person name="Hall N."/>
            <person name="Watson M."/>
            <person name="Adriaenssens E.M."/>
            <person name="Foster-Nyarko E."/>
            <person name="Jarju S."/>
            <person name="Secka A."/>
            <person name="Antonio M."/>
            <person name="Oren A."/>
            <person name="Chaudhuri R.R."/>
            <person name="La Ragione R."/>
            <person name="Hildebrand F."/>
            <person name="Pallen M.J."/>
        </authorList>
    </citation>
    <scope>NUCLEOTIDE SEQUENCE</scope>
    <source>
        <strain evidence="2">CHK172-16539</strain>
    </source>
</reference>
<proteinExistence type="predicted"/>
<organism evidence="2 3">
    <name type="scientific">Candidatus Enterococcus avicola</name>
    <dbReference type="NCBI Taxonomy" id="2838561"/>
    <lineage>
        <taxon>Bacteria</taxon>
        <taxon>Bacillati</taxon>
        <taxon>Bacillota</taxon>
        <taxon>Bacilli</taxon>
        <taxon>Lactobacillales</taxon>
        <taxon>Enterococcaceae</taxon>
        <taxon>Enterococcus</taxon>
    </lineage>
</organism>
<dbReference type="Proteomes" id="UP000824063">
    <property type="component" value="Unassembled WGS sequence"/>
</dbReference>
<evidence type="ECO:0000256" key="1">
    <source>
        <dbReference type="SAM" id="Phobius"/>
    </source>
</evidence>
<dbReference type="NCBIfam" id="NF033218">
    <property type="entry name" value="anchor_AmaP"/>
    <property type="match status" value="1"/>
</dbReference>
<name>A0A9D2JHQ2_9ENTE</name>
<feature type="transmembrane region" description="Helical" evidence="1">
    <location>
        <begin position="50"/>
        <end position="74"/>
    </location>
</feature>
<keyword evidence="1" id="KW-1133">Transmembrane helix</keyword>
<reference evidence="2" key="2">
    <citation type="submission" date="2021-04" db="EMBL/GenBank/DDBJ databases">
        <authorList>
            <person name="Gilroy R."/>
        </authorList>
    </citation>
    <scope>NUCLEOTIDE SEQUENCE</scope>
    <source>
        <strain evidence="2">CHK172-16539</strain>
    </source>
</reference>
<accession>A0A9D2JHQ2</accession>
<dbReference type="EMBL" id="DXBN01000024">
    <property type="protein sequence ID" value="HIZ52513.1"/>
    <property type="molecule type" value="Genomic_DNA"/>
</dbReference>
<dbReference type="AlphaFoldDB" id="A0A9D2JHQ2"/>
<evidence type="ECO:0000313" key="2">
    <source>
        <dbReference type="EMBL" id="HIZ52513.1"/>
    </source>
</evidence>
<keyword evidence="1" id="KW-0472">Membrane</keyword>
<keyword evidence="1" id="KW-0812">Transmembrane</keyword>